<dbReference type="OrthoDB" id="2018427at2759"/>
<feature type="domain" description="Myosin tail" evidence="11">
    <location>
        <begin position="17"/>
        <end position="206"/>
    </location>
</feature>
<dbReference type="Proteomes" id="UP000015101">
    <property type="component" value="Unassembled WGS sequence"/>
</dbReference>
<keyword evidence="4" id="KW-0787">Thick filament</keyword>
<dbReference type="EMBL" id="AMQM01008447">
    <property type="status" value="NOT_ANNOTATED_CDS"/>
    <property type="molecule type" value="Genomic_DNA"/>
</dbReference>
<keyword evidence="14" id="KW-1185">Reference proteome</keyword>
<evidence type="ECO:0000256" key="4">
    <source>
        <dbReference type="ARBA" id="ARBA00022433"/>
    </source>
</evidence>
<dbReference type="STRING" id="6412.T1G7Z5"/>
<evidence type="ECO:0000256" key="10">
    <source>
        <dbReference type="SAM" id="MobiDB-lite"/>
    </source>
</evidence>
<evidence type="ECO:0000313" key="12">
    <source>
        <dbReference type="EMBL" id="ESN90090.1"/>
    </source>
</evidence>
<comment type="subcellular location">
    <subcellularLocation>
        <location evidence="1">Cytoplasm</location>
        <location evidence="1">Myofibril</location>
    </subcellularLocation>
</comment>
<dbReference type="EnsemblMetazoa" id="HelroT91074">
    <property type="protein sequence ID" value="HelroP91074"/>
    <property type="gene ID" value="HelroG91074"/>
</dbReference>
<organism evidence="13 14">
    <name type="scientific">Helobdella robusta</name>
    <name type="common">Californian leech</name>
    <dbReference type="NCBI Taxonomy" id="6412"/>
    <lineage>
        <taxon>Eukaryota</taxon>
        <taxon>Metazoa</taxon>
        <taxon>Spiralia</taxon>
        <taxon>Lophotrochozoa</taxon>
        <taxon>Annelida</taxon>
        <taxon>Clitellata</taxon>
        <taxon>Hirudinea</taxon>
        <taxon>Rhynchobdellida</taxon>
        <taxon>Glossiphoniidae</taxon>
        <taxon>Helobdella</taxon>
    </lineage>
</organism>
<reference evidence="12 14" key="2">
    <citation type="journal article" date="2013" name="Nature">
        <title>Insights into bilaterian evolution from three spiralian genomes.</title>
        <authorList>
            <person name="Simakov O."/>
            <person name="Marletaz F."/>
            <person name="Cho S.J."/>
            <person name="Edsinger-Gonzales E."/>
            <person name="Havlak P."/>
            <person name="Hellsten U."/>
            <person name="Kuo D.H."/>
            <person name="Larsson T."/>
            <person name="Lv J."/>
            <person name="Arendt D."/>
            <person name="Savage R."/>
            <person name="Osoegawa K."/>
            <person name="de Jong P."/>
            <person name="Grimwood J."/>
            <person name="Chapman J.A."/>
            <person name="Shapiro H."/>
            <person name="Aerts A."/>
            <person name="Otillar R.P."/>
            <person name="Terry A.Y."/>
            <person name="Boore J.L."/>
            <person name="Grigoriev I.V."/>
            <person name="Lindberg D.R."/>
            <person name="Seaver E.C."/>
            <person name="Weisblat D.A."/>
            <person name="Putnam N.H."/>
            <person name="Rokhsar D.S."/>
        </authorList>
    </citation>
    <scope>NUCLEOTIDE SEQUENCE</scope>
</reference>
<dbReference type="CTD" id="20217192"/>
<reference evidence="14" key="1">
    <citation type="submission" date="2012-12" db="EMBL/GenBank/DDBJ databases">
        <authorList>
            <person name="Hellsten U."/>
            <person name="Grimwood J."/>
            <person name="Chapman J.A."/>
            <person name="Shapiro H."/>
            <person name="Aerts A."/>
            <person name="Otillar R.P."/>
            <person name="Terry A.Y."/>
            <person name="Boore J.L."/>
            <person name="Simakov O."/>
            <person name="Marletaz F."/>
            <person name="Cho S.-J."/>
            <person name="Edsinger-Gonzales E."/>
            <person name="Havlak P."/>
            <person name="Kuo D.-H."/>
            <person name="Larsson T."/>
            <person name="Lv J."/>
            <person name="Arendt D."/>
            <person name="Savage R."/>
            <person name="Osoegawa K."/>
            <person name="de Jong P."/>
            <person name="Lindberg D.R."/>
            <person name="Seaver E.C."/>
            <person name="Weisblat D.A."/>
            <person name="Putnam N.H."/>
            <person name="Grigoriev I.V."/>
            <person name="Rokhsar D.S."/>
        </authorList>
    </citation>
    <scope>NUCLEOTIDE SEQUENCE</scope>
</reference>
<comment type="similarity">
    <text evidence="2">Belongs to the paramyosin family.</text>
</comment>
<accession>T1G7Z5</accession>
<evidence type="ECO:0000313" key="13">
    <source>
        <dbReference type="EnsemblMetazoa" id="HelroP91074"/>
    </source>
</evidence>
<dbReference type="HOGENOM" id="CLU_1058775_0_0_1"/>
<dbReference type="PANTHER" id="PTHR46349">
    <property type="entry name" value="CINGULIN-LIKE PROTEIN 1-RELATED"/>
    <property type="match status" value="1"/>
</dbReference>
<dbReference type="InterPro" id="IPR002928">
    <property type="entry name" value="Myosin_tail"/>
</dbReference>
<dbReference type="RefSeq" id="XP_009031855.1">
    <property type="nucleotide sequence ID" value="XM_009033607.1"/>
</dbReference>
<feature type="region of interest" description="Disordered" evidence="10">
    <location>
        <begin position="109"/>
        <end position="148"/>
    </location>
</feature>
<evidence type="ECO:0000256" key="2">
    <source>
        <dbReference type="ARBA" id="ARBA00008447"/>
    </source>
</evidence>
<keyword evidence="5" id="KW-0963">Cytoplasm</keyword>
<keyword evidence="7" id="KW-0518">Myosin</keyword>
<feature type="region of interest" description="Disordered" evidence="10">
    <location>
        <begin position="228"/>
        <end position="263"/>
    </location>
</feature>
<dbReference type="GO" id="GO:0032982">
    <property type="term" value="C:myosin filament"/>
    <property type="evidence" value="ECO:0007669"/>
    <property type="project" value="UniProtKB-KW"/>
</dbReference>
<dbReference type="KEGG" id="hro:HELRODRAFT_91074"/>
<dbReference type="OMA" id="TTHTHKR"/>
<dbReference type="eggNOG" id="KOG0161">
    <property type="taxonomic scope" value="Eukaryota"/>
</dbReference>
<protein>
    <recommendedName>
        <fullName evidence="3">Paramyosin</fullName>
    </recommendedName>
</protein>
<evidence type="ECO:0000259" key="11">
    <source>
        <dbReference type="Pfam" id="PF01576"/>
    </source>
</evidence>
<gene>
    <name evidence="13" type="primary">20217192</name>
    <name evidence="12" type="ORF">HELRODRAFT_91074</name>
</gene>
<dbReference type="GO" id="GO:0030016">
    <property type="term" value="C:myofibril"/>
    <property type="evidence" value="ECO:0007669"/>
    <property type="project" value="UniProtKB-SubCell"/>
</dbReference>
<dbReference type="AlphaFoldDB" id="T1G7Z5"/>
<name>T1G7Z5_HELRO</name>
<evidence type="ECO:0000256" key="9">
    <source>
        <dbReference type="ARBA" id="ARBA00023179"/>
    </source>
</evidence>
<keyword evidence="9" id="KW-0514">Muscle protein</keyword>
<keyword evidence="6" id="KW-0175">Coiled coil</keyword>
<evidence type="ECO:0000313" key="14">
    <source>
        <dbReference type="Proteomes" id="UP000015101"/>
    </source>
</evidence>
<dbReference type="GO" id="GO:0016459">
    <property type="term" value="C:myosin complex"/>
    <property type="evidence" value="ECO:0007669"/>
    <property type="project" value="InterPro"/>
</dbReference>
<proteinExistence type="inferred from homology"/>
<evidence type="ECO:0000256" key="8">
    <source>
        <dbReference type="ARBA" id="ARBA00023175"/>
    </source>
</evidence>
<dbReference type="PANTHER" id="PTHR46349:SF6">
    <property type="entry name" value="MYOSIN-6-LIKE"/>
    <property type="match status" value="1"/>
</dbReference>
<evidence type="ECO:0000256" key="6">
    <source>
        <dbReference type="ARBA" id="ARBA00023054"/>
    </source>
</evidence>
<dbReference type="GeneID" id="20217192"/>
<feature type="compositionally biased region" description="Basic and acidic residues" evidence="10">
    <location>
        <begin position="109"/>
        <end position="120"/>
    </location>
</feature>
<reference evidence="13" key="3">
    <citation type="submission" date="2015-06" db="UniProtKB">
        <authorList>
            <consortium name="EnsemblMetazoa"/>
        </authorList>
    </citation>
    <scope>IDENTIFICATION</scope>
</reference>
<dbReference type="Pfam" id="PF01576">
    <property type="entry name" value="Myosin_tail_1"/>
    <property type="match status" value="1"/>
</dbReference>
<evidence type="ECO:0000256" key="5">
    <source>
        <dbReference type="ARBA" id="ARBA00022490"/>
    </source>
</evidence>
<dbReference type="InParanoid" id="T1G7Z5"/>
<keyword evidence="8" id="KW-0505">Motor protein</keyword>
<evidence type="ECO:0000256" key="3">
    <source>
        <dbReference type="ARBA" id="ARBA00018623"/>
    </source>
</evidence>
<evidence type="ECO:0000256" key="7">
    <source>
        <dbReference type="ARBA" id="ARBA00023123"/>
    </source>
</evidence>
<dbReference type="EMBL" id="KB097778">
    <property type="protein sequence ID" value="ESN90090.1"/>
    <property type="molecule type" value="Genomic_DNA"/>
</dbReference>
<evidence type="ECO:0000256" key="1">
    <source>
        <dbReference type="ARBA" id="ARBA00004657"/>
    </source>
</evidence>
<sequence>MKKIERPPIPHYILFFTQIQSDLEDKCTELTQLTDQSRKAMEEASLLAEELRLEQERGAEIDRNSRSLENRMKDLQSKLHEVEAAAMQGGHKVVQRMEQRIHELEMELENEHHQHSETTHTHKRRQERRLRELLSSSQESQEDQSKLQEAVEKLHHKLKAYKRQVDELEEASKMNMAKYKKTQQEMEHVIERANMAETSLYNLRARNSARSSSVAPFDRVAAGGDFATTTGGGGSSGGEFSMKNFRPGRASSEIKQAAPLFDL</sequence>